<dbReference type="PATRIC" id="fig|231023.4.peg.4889"/>
<dbReference type="InterPro" id="IPR018062">
    <property type="entry name" value="HTH_AraC-typ_CS"/>
</dbReference>
<dbReference type="GO" id="GO:0009893">
    <property type="term" value="P:positive regulation of metabolic process"/>
    <property type="evidence" value="ECO:0007669"/>
    <property type="project" value="UniProtKB-ARBA"/>
</dbReference>
<evidence type="ECO:0000256" key="1">
    <source>
        <dbReference type="ARBA" id="ARBA00004496"/>
    </source>
</evidence>
<dbReference type="Pfam" id="PF14525">
    <property type="entry name" value="AraC_binding_2"/>
    <property type="match status" value="1"/>
</dbReference>
<evidence type="ECO:0000256" key="6">
    <source>
        <dbReference type="ARBA" id="ARBA00037345"/>
    </source>
</evidence>
<dbReference type="Pfam" id="PF12833">
    <property type="entry name" value="HTH_18"/>
    <property type="match status" value="1"/>
</dbReference>
<dbReference type="Gene3D" id="1.10.10.60">
    <property type="entry name" value="Homeodomain-like"/>
    <property type="match status" value="1"/>
</dbReference>
<dbReference type="SUPFAM" id="SSF46689">
    <property type="entry name" value="Homeodomain-like"/>
    <property type="match status" value="1"/>
</dbReference>
<evidence type="ECO:0000256" key="2">
    <source>
        <dbReference type="ARBA" id="ARBA00023015"/>
    </source>
</evidence>
<dbReference type="PROSITE" id="PS01124">
    <property type="entry name" value="HTH_ARAC_FAMILY_2"/>
    <property type="match status" value="1"/>
</dbReference>
<keyword evidence="4" id="KW-0010">Activator</keyword>
<evidence type="ECO:0000259" key="7">
    <source>
        <dbReference type="PROSITE" id="PS01124"/>
    </source>
</evidence>
<dbReference type="EMBL" id="CP003588">
    <property type="protein sequence ID" value="AFK72289.1"/>
    <property type="molecule type" value="Genomic_DNA"/>
</dbReference>
<dbReference type="GO" id="GO:0005737">
    <property type="term" value="C:cytoplasm"/>
    <property type="evidence" value="ECO:0007669"/>
    <property type="project" value="UniProtKB-SubCell"/>
</dbReference>
<name>I3V3G8_PSEPU</name>
<proteinExistence type="predicted"/>
<dbReference type="InterPro" id="IPR050204">
    <property type="entry name" value="AraC_XylS_family_regulators"/>
</dbReference>
<dbReference type="InterPro" id="IPR009057">
    <property type="entry name" value="Homeodomain-like_sf"/>
</dbReference>
<comment type="function">
    <text evidence="6">Regulatory protein of the TOL plasmid xyl operons. XylS activates the xylXYZLTEGFJQKIH operon required for the degradation of toluene, m-xylene and p-xylene.</text>
</comment>
<dbReference type="InterPro" id="IPR018060">
    <property type="entry name" value="HTH_AraC"/>
</dbReference>
<dbReference type="GO" id="GO:0003700">
    <property type="term" value="F:DNA-binding transcription factor activity"/>
    <property type="evidence" value="ECO:0007669"/>
    <property type="project" value="InterPro"/>
</dbReference>
<dbReference type="AlphaFoldDB" id="I3V3G8"/>
<dbReference type="HOGENOM" id="CLU_049704_2_2_6"/>
<dbReference type="PANTHER" id="PTHR46796">
    <property type="entry name" value="HTH-TYPE TRANSCRIPTIONAL ACTIVATOR RHAS-RELATED"/>
    <property type="match status" value="1"/>
</dbReference>
<evidence type="ECO:0000256" key="5">
    <source>
        <dbReference type="ARBA" id="ARBA00023163"/>
    </source>
</evidence>
<keyword evidence="2" id="KW-0805">Transcription regulation</keyword>
<dbReference type="GO" id="GO:0043565">
    <property type="term" value="F:sequence-specific DNA binding"/>
    <property type="evidence" value="ECO:0007669"/>
    <property type="project" value="InterPro"/>
</dbReference>
<sequence length="319" mass="35752">MKVSAIMAETNHYSTLAVSPSRRFDYWREVVCRHCLSADSKPSSQSNFEGALQVNGIGPLDVTTLSSPLHHWVRSEQHLRSDPAEDIWLGVTLDGYGEIEQHNRKARLTAGNVFLYDATQPFRFSLGGTENHLIRIPRPLLAQRVPHIADITALVLEEGRPGVIPLRQMIGQAASSAPLLRDEGVSRRYSNTIVDLLVLSLELQDLKTTHRELDLYGRIMNYIQRHLTEPELSIESIALAHHVSTRTVTRAFARHQKSPVAEIWRERLNASRAAIECGQVKSVSQAALEFGFSDFSHFSHAFRKAFGVAPHSLLPRSRG</sequence>
<keyword evidence="3" id="KW-0238">DNA-binding</keyword>
<dbReference type="PANTHER" id="PTHR46796:SF6">
    <property type="entry name" value="ARAC SUBFAMILY"/>
    <property type="match status" value="1"/>
</dbReference>
<evidence type="ECO:0000256" key="3">
    <source>
        <dbReference type="ARBA" id="ARBA00023125"/>
    </source>
</evidence>
<protein>
    <submittedName>
        <fullName evidence="8">Helix-turn-helix domain-containing protein</fullName>
    </submittedName>
</protein>
<evidence type="ECO:0000313" key="8">
    <source>
        <dbReference type="EMBL" id="AFK72289.1"/>
    </source>
</evidence>
<feature type="domain" description="HTH araC/xylS-type" evidence="7">
    <location>
        <begin position="217"/>
        <end position="316"/>
    </location>
</feature>
<dbReference type="Proteomes" id="UP000005268">
    <property type="component" value="Chromosome"/>
</dbReference>
<evidence type="ECO:0000313" key="9">
    <source>
        <dbReference type="Proteomes" id="UP000005268"/>
    </source>
</evidence>
<comment type="subcellular location">
    <subcellularLocation>
        <location evidence="1">Cytoplasm</location>
    </subcellularLocation>
</comment>
<dbReference type="KEGG" id="ppi:YSA_10169"/>
<keyword evidence="5" id="KW-0804">Transcription</keyword>
<accession>I3V3G8</accession>
<organism evidence="8 9">
    <name type="scientific">Pseudomonas putida ND6</name>
    <dbReference type="NCBI Taxonomy" id="231023"/>
    <lineage>
        <taxon>Bacteria</taxon>
        <taxon>Pseudomonadati</taxon>
        <taxon>Pseudomonadota</taxon>
        <taxon>Gammaproteobacteria</taxon>
        <taxon>Pseudomonadales</taxon>
        <taxon>Pseudomonadaceae</taxon>
        <taxon>Pseudomonas</taxon>
    </lineage>
</organism>
<reference evidence="8 9" key="1">
    <citation type="journal article" date="2012" name="J. Bacteriol.">
        <title>Complete Genome Sequence of the Naphthalene-Degrading Pseudomonas putida Strain ND6.</title>
        <authorList>
            <person name="Li S."/>
            <person name="Zhao H."/>
            <person name="Li Y."/>
            <person name="Niu S."/>
            <person name="Cai B."/>
        </authorList>
    </citation>
    <scope>NUCLEOTIDE SEQUENCE [LARGE SCALE GENOMIC DNA]</scope>
    <source>
        <strain evidence="8 9">ND6</strain>
    </source>
</reference>
<dbReference type="SMART" id="SM00342">
    <property type="entry name" value="HTH_ARAC"/>
    <property type="match status" value="1"/>
</dbReference>
<evidence type="ECO:0000256" key="4">
    <source>
        <dbReference type="ARBA" id="ARBA00023159"/>
    </source>
</evidence>
<gene>
    <name evidence="8" type="ORF">YSA_10169</name>
</gene>
<dbReference type="InterPro" id="IPR035418">
    <property type="entry name" value="AraC-bd_2"/>
</dbReference>
<dbReference type="PROSITE" id="PS00041">
    <property type="entry name" value="HTH_ARAC_FAMILY_1"/>
    <property type="match status" value="1"/>
</dbReference>